<proteinExistence type="predicted"/>
<dbReference type="EMBL" id="LJFO01000004">
    <property type="protein sequence ID" value="KPG13117.1"/>
    <property type="molecule type" value="Genomic_DNA"/>
</dbReference>
<evidence type="ECO:0000313" key="2">
    <source>
        <dbReference type="EMBL" id="KPG29398.1"/>
    </source>
</evidence>
<keyword evidence="4" id="KW-1185">Reference proteome</keyword>
<evidence type="ECO:0000313" key="3">
    <source>
        <dbReference type="Proteomes" id="UP000037843"/>
    </source>
</evidence>
<dbReference type="AlphaFoldDB" id="A0A7V8LQA1"/>
<comment type="caution">
    <text evidence="1">The sequence shown here is derived from an EMBL/GenBank/DDBJ whole genome shotgun (WGS) entry which is preliminary data.</text>
</comment>
<evidence type="ECO:0000313" key="1">
    <source>
        <dbReference type="EMBL" id="KPG13117.1"/>
    </source>
</evidence>
<accession>A0A7V8LQA1</accession>
<organism evidence="1 3">
    <name type="scientific">Mycobacteroides immunogenum</name>
    <dbReference type="NCBI Taxonomy" id="83262"/>
    <lineage>
        <taxon>Bacteria</taxon>
        <taxon>Bacillati</taxon>
        <taxon>Actinomycetota</taxon>
        <taxon>Actinomycetes</taxon>
        <taxon>Mycobacteriales</taxon>
        <taxon>Mycobacteriaceae</taxon>
        <taxon>Mycobacteroides</taxon>
    </lineage>
</organism>
<sequence>MPGHSDIRVQVGLIYSTVQSRFERLVYDMGDAKVYESSLSECVYEVPLALDKLPGAPELTGDKQPLLQVVVHEFDDSGLGICTIGLPVATAIAKRMPHGIPVRTALSAYPSKLAERDPCEILKEYPDKVRNLGQDKDAGSANGDFPFECAFSLETPDDAGMEYSVGIDVSYLGLLELEGYSTVRREGIDYYYNEVPQQFVGCKAAVLLGDPLYKRDSAGNLIEDARDAKRRASVTVMARAAGSGIGYGGTTTSCGKLRDLADKSGLIFRDSAR</sequence>
<evidence type="ECO:0000313" key="4">
    <source>
        <dbReference type="Proteomes" id="UP000037962"/>
    </source>
</evidence>
<dbReference type="Proteomes" id="UP000037843">
    <property type="component" value="Unassembled WGS sequence"/>
</dbReference>
<name>A0A7V8LQA1_9MYCO</name>
<dbReference type="KEGG" id="miz:BAB75_02220"/>
<gene>
    <name evidence="1" type="ORF">AN908_10020</name>
    <name evidence="2" type="ORF">AN912_20480</name>
</gene>
<dbReference type="Proteomes" id="UP000037962">
    <property type="component" value="Unassembled WGS sequence"/>
</dbReference>
<protein>
    <submittedName>
        <fullName evidence="1">Uncharacterized protein</fullName>
    </submittedName>
</protein>
<dbReference type="EMBL" id="LJFS01000030">
    <property type="protein sequence ID" value="KPG29398.1"/>
    <property type="molecule type" value="Genomic_DNA"/>
</dbReference>
<reference evidence="3 4" key="1">
    <citation type="submission" date="2015-09" db="EMBL/GenBank/DDBJ databases">
        <title>Genome Sequences of Mycobacterium immunogenum Isolates, Recuperated from a Chloraminated Drinking Water Distribution System Simulator Subjected to Episodes of Nitrification.</title>
        <authorList>
            <person name="Gomez-Alvarez V."/>
            <person name="Revetta R.P."/>
        </authorList>
    </citation>
    <scope>NUCLEOTIDE SEQUENCE [LARGE SCALE GENOMIC DNA]</scope>
    <source>
        <strain evidence="1 3">H008</strain>
        <strain evidence="2 4">H076</strain>
    </source>
</reference>